<feature type="compositionally biased region" description="Basic and acidic residues" evidence="1">
    <location>
        <begin position="686"/>
        <end position="703"/>
    </location>
</feature>
<proteinExistence type="predicted"/>
<dbReference type="EMBL" id="JAULSX010000009">
    <property type="protein sequence ID" value="KAK3485914.1"/>
    <property type="molecule type" value="Genomic_DNA"/>
</dbReference>
<feature type="compositionally biased region" description="Polar residues" evidence="1">
    <location>
        <begin position="651"/>
        <end position="664"/>
    </location>
</feature>
<feature type="compositionally biased region" description="Basic and acidic residues" evidence="1">
    <location>
        <begin position="733"/>
        <end position="743"/>
    </location>
</feature>
<feature type="region of interest" description="Disordered" evidence="1">
    <location>
        <begin position="473"/>
        <end position="494"/>
    </location>
</feature>
<comment type="caution">
    <text evidence="2">The sequence shown here is derived from an EMBL/GenBank/DDBJ whole genome shotgun (WGS) entry which is preliminary data.</text>
</comment>
<evidence type="ECO:0000256" key="1">
    <source>
        <dbReference type="SAM" id="MobiDB-lite"/>
    </source>
</evidence>
<dbReference type="AlphaFoldDB" id="A0AAJ0HZV5"/>
<evidence type="ECO:0000313" key="2">
    <source>
        <dbReference type="EMBL" id="KAK3485914.1"/>
    </source>
</evidence>
<feature type="region of interest" description="Disordered" evidence="1">
    <location>
        <begin position="509"/>
        <end position="743"/>
    </location>
</feature>
<sequence>MPLPYFASPDRVMRAAQRLETLVEIMREHRLEFVAIQHAAQLYVRWVKAYDRQNLDPEDDDDDWAVDWEHPMEENDVGTLLALALGEMGVARRLLDVRGTSLEPPGLDRILEDCLRRLYVLLYDLIYWDFGGAVGQLAPATPGALLEKPKDDEWVLRELPDAADTGDSTDKPPDQSNDKPSDEATDESTKKSIDKSAKGSINESTNESSDKSSSESSKADPKEGNASEVIDPKFYAAAKSLQHLCEQEFHDLSKEYYIHPTVKKLLEFHWNMRSRKGKKKADPRFPYAAEQRFMTVDGVSEFIDPEFLPAPPPPEPLSKLEFLDLVNERTTKREPGERPFKRPISLRTAELYGIPRKTYDSEQPAVMLRRRQRPEQSLPAQTTTTVGPSKTAESAKPAGVANAPGPVQRPRTPLPTGTPTTASPSKTAESPKKPAESASLSKVFRFIGVSPGSKPSQNTGFLGPTRFLATPKSHTIAESSKTAESRKPANAWQTPEYLRSLDDLWRPARVATVPRTSQPAGASQNSPAESPKSTGLLEPAEIIPSSNIQQPAESPKTAAESPELTGVSRAIGIPSPPEVEKPAESPRSAQLLEPAEIFSPLDISPTPRAKSRSPSLTQTPTRLGRREEVGGSPESSESKMLIDEEEAESQLAETPSSSSANASRQAKKRSPPSVERPKQVKKRREVRGSEPPEFPEFERRESGEESEVSDDEEEDEKPLAESSSSSSATTYGKRSEWKGKGKE</sequence>
<gene>
    <name evidence="2" type="ORF">B0T23DRAFT_448656</name>
</gene>
<feature type="compositionally biased region" description="Basic and acidic residues" evidence="1">
    <location>
        <begin position="168"/>
        <end position="197"/>
    </location>
</feature>
<feature type="compositionally biased region" description="Basic and acidic residues" evidence="1">
    <location>
        <begin position="208"/>
        <end position="225"/>
    </location>
</feature>
<protein>
    <submittedName>
        <fullName evidence="2">Uncharacterized protein</fullName>
    </submittedName>
</protein>
<dbReference type="GeneID" id="87878676"/>
<feature type="region of interest" description="Disordered" evidence="1">
    <location>
        <begin position="370"/>
        <end position="439"/>
    </location>
</feature>
<organism evidence="2 3">
    <name type="scientific">Neurospora hispaniola</name>
    <dbReference type="NCBI Taxonomy" id="588809"/>
    <lineage>
        <taxon>Eukaryota</taxon>
        <taxon>Fungi</taxon>
        <taxon>Dikarya</taxon>
        <taxon>Ascomycota</taxon>
        <taxon>Pezizomycotina</taxon>
        <taxon>Sordariomycetes</taxon>
        <taxon>Sordariomycetidae</taxon>
        <taxon>Sordariales</taxon>
        <taxon>Sordariaceae</taxon>
        <taxon>Neurospora</taxon>
    </lineage>
</organism>
<dbReference type="RefSeq" id="XP_062688677.1">
    <property type="nucleotide sequence ID" value="XM_062841054.1"/>
</dbReference>
<accession>A0AAJ0HZV5</accession>
<keyword evidence="3" id="KW-1185">Reference proteome</keyword>
<name>A0AAJ0HZV5_9PEZI</name>
<feature type="compositionally biased region" description="Low complexity" evidence="1">
    <location>
        <begin position="410"/>
        <end position="428"/>
    </location>
</feature>
<dbReference type="Proteomes" id="UP001285908">
    <property type="component" value="Unassembled WGS sequence"/>
</dbReference>
<evidence type="ECO:0000313" key="3">
    <source>
        <dbReference type="Proteomes" id="UP001285908"/>
    </source>
</evidence>
<feature type="compositionally biased region" description="Polar residues" evidence="1">
    <location>
        <begin position="612"/>
        <end position="621"/>
    </location>
</feature>
<feature type="compositionally biased region" description="Acidic residues" evidence="1">
    <location>
        <begin position="704"/>
        <end position="716"/>
    </location>
</feature>
<reference evidence="2 3" key="1">
    <citation type="journal article" date="2023" name="Mol. Phylogenet. Evol.">
        <title>Genome-scale phylogeny and comparative genomics of the fungal order Sordariales.</title>
        <authorList>
            <person name="Hensen N."/>
            <person name="Bonometti L."/>
            <person name="Westerberg I."/>
            <person name="Brannstrom I.O."/>
            <person name="Guillou S."/>
            <person name="Cros-Aarteil S."/>
            <person name="Calhoun S."/>
            <person name="Haridas S."/>
            <person name="Kuo A."/>
            <person name="Mondo S."/>
            <person name="Pangilinan J."/>
            <person name="Riley R."/>
            <person name="LaButti K."/>
            <person name="Andreopoulos B."/>
            <person name="Lipzen A."/>
            <person name="Chen C."/>
            <person name="Yan M."/>
            <person name="Daum C."/>
            <person name="Ng V."/>
            <person name="Clum A."/>
            <person name="Steindorff A."/>
            <person name="Ohm R.A."/>
            <person name="Martin F."/>
            <person name="Silar P."/>
            <person name="Natvig D.O."/>
            <person name="Lalanne C."/>
            <person name="Gautier V."/>
            <person name="Ament-Velasquez S.L."/>
            <person name="Kruys A."/>
            <person name="Hutchinson M.I."/>
            <person name="Powell A.J."/>
            <person name="Barry K."/>
            <person name="Miller A.N."/>
            <person name="Grigoriev I.V."/>
            <person name="Debuchy R."/>
            <person name="Gladieux P."/>
            <person name="Hiltunen Thoren M."/>
            <person name="Johannesson H."/>
        </authorList>
    </citation>
    <scope>NUCLEOTIDE SEQUENCE [LARGE SCALE GENOMIC DNA]</scope>
    <source>
        <strain evidence="2 3">FGSC 10403</strain>
    </source>
</reference>
<feature type="compositionally biased region" description="Polar residues" evidence="1">
    <location>
        <begin position="378"/>
        <end position="392"/>
    </location>
</feature>
<feature type="region of interest" description="Disordered" evidence="1">
    <location>
        <begin position="160"/>
        <end position="227"/>
    </location>
</feature>
<feature type="compositionally biased region" description="Polar residues" evidence="1">
    <location>
        <begin position="514"/>
        <end position="533"/>
    </location>
</feature>